<evidence type="ECO:0000259" key="3">
    <source>
        <dbReference type="PROSITE" id="PS51471"/>
    </source>
</evidence>
<dbReference type="PROSITE" id="PS51471">
    <property type="entry name" value="FE2OG_OXY"/>
    <property type="match status" value="1"/>
</dbReference>
<keyword evidence="1" id="KW-0479">Metal-binding</keyword>
<keyword evidence="1" id="KW-0560">Oxidoreductase</keyword>
<name>A0A6P2BY94_9ACTN</name>
<keyword evidence="1" id="KW-0408">Iron</keyword>
<dbReference type="AlphaFoldDB" id="A0A6P2BY94"/>
<gene>
    <name evidence="4" type="ORF">EAS64_15780</name>
</gene>
<comment type="caution">
    <text evidence="4">The sequence shown here is derived from an EMBL/GenBank/DDBJ whole genome shotgun (WGS) entry which is preliminary data.</text>
</comment>
<dbReference type="RefSeq" id="WP_145853768.1">
    <property type="nucleotide sequence ID" value="NZ_RPFW01000003.1"/>
</dbReference>
<dbReference type="InterPro" id="IPR005123">
    <property type="entry name" value="Oxoglu/Fe-dep_dioxygenase_dom"/>
</dbReference>
<feature type="region of interest" description="Disordered" evidence="2">
    <location>
        <begin position="1"/>
        <end position="23"/>
    </location>
</feature>
<evidence type="ECO:0000256" key="1">
    <source>
        <dbReference type="RuleBase" id="RU003682"/>
    </source>
</evidence>
<evidence type="ECO:0000313" key="5">
    <source>
        <dbReference type="Proteomes" id="UP000460272"/>
    </source>
</evidence>
<dbReference type="GO" id="GO:0016491">
    <property type="term" value="F:oxidoreductase activity"/>
    <property type="evidence" value="ECO:0007669"/>
    <property type="project" value="UniProtKB-KW"/>
</dbReference>
<comment type="similarity">
    <text evidence="1">Belongs to the iron/ascorbate-dependent oxidoreductase family.</text>
</comment>
<evidence type="ECO:0000313" key="4">
    <source>
        <dbReference type="EMBL" id="TVZ03898.1"/>
    </source>
</evidence>
<protein>
    <submittedName>
        <fullName evidence="4">Proline hydroxylase</fullName>
    </submittedName>
</protein>
<dbReference type="GO" id="GO:0046872">
    <property type="term" value="F:metal ion binding"/>
    <property type="evidence" value="ECO:0007669"/>
    <property type="project" value="UniProtKB-KW"/>
</dbReference>
<sequence length="260" mass="28823">MSAAGVRGQAGVPRPVGVRSADPWRERVGSGDWDAIAAEIDEFGGALLPRLLTGAEAAAIRSMYPDGRLFRSTVNMGRHRFGEGEYRYFKAPYPEPIERLKQALYPRLLPIARDWQARLGRAAPWPGTLDEWLDMCQRAGQVKSTAILLRYGQGDWNALHRDLYGELVFPLQVVINLSEPGVDHTGGEFLLLEQRPRAQSRGTATLLPHGHGYLFTTRDRPVRSARGWSAAPVRHGVSAIRSGERYTLGLVFHDAAQSQS</sequence>
<dbReference type="EMBL" id="RPFW01000003">
    <property type="protein sequence ID" value="TVZ03898.1"/>
    <property type="molecule type" value="Genomic_DNA"/>
</dbReference>
<dbReference type="InterPro" id="IPR018655">
    <property type="entry name" value="DUF2086"/>
</dbReference>
<reference evidence="4 5" key="1">
    <citation type="submission" date="2018-11" db="EMBL/GenBank/DDBJ databases">
        <title>Trebonia kvetii gen.nov., sp.nov., a novel acidophilic actinobacterium, and proposal of the new actinobacterial family Treboniaceae fam. nov.</title>
        <authorList>
            <person name="Rapoport D."/>
            <person name="Sagova-Mareckova M."/>
            <person name="Sedlacek I."/>
            <person name="Provaznik J."/>
            <person name="Kralova S."/>
            <person name="Pavlinic D."/>
            <person name="Benes V."/>
            <person name="Kopecky J."/>
        </authorList>
    </citation>
    <scope>NUCLEOTIDE SEQUENCE [LARGE SCALE GENOMIC DNA]</scope>
    <source>
        <strain evidence="4 5">15Tr583</strain>
    </source>
</reference>
<dbReference type="OrthoDB" id="9781972at2"/>
<dbReference type="Pfam" id="PF09859">
    <property type="entry name" value="Oxygenase-NA"/>
    <property type="match status" value="1"/>
</dbReference>
<accession>A0A6P2BY94</accession>
<dbReference type="Proteomes" id="UP000460272">
    <property type="component" value="Unassembled WGS sequence"/>
</dbReference>
<feature type="domain" description="Fe2OG dioxygenase" evidence="3">
    <location>
        <begin position="142"/>
        <end position="255"/>
    </location>
</feature>
<keyword evidence="5" id="KW-1185">Reference proteome</keyword>
<proteinExistence type="inferred from homology"/>
<organism evidence="4 5">
    <name type="scientific">Trebonia kvetii</name>
    <dbReference type="NCBI Taxonomy" id="2480626"/>
    <lineage>
        <taxon>Bacteria</taxon>
        <taxon>Bacillati</taxon>
        <taxon>Actinomycetota</taxon>
        <taxon>Actinomycetes</taxon>
        <taxon>Streptosporangiales</taxon>
        <taxon>Treboniaceae</taxon>
        <taxon>Trebonia</taxon>
    </lineage>
</organism>
<evidence type="ECO:0000256" key="2">
    <source>
        <dbReference type="SAM" id="MobiDB-lite"/>
    </source>
</evidence>